<evidence type="ECO:0000313" key="4">
    <source>
        <dbReference type="Proteomes" id="UP000011599"/>
    </source>
</evidence>
<comment type="caution">
    <text evidence="3">The sequence shown here is derived from an EMBL/GenBank/DDBJ whole genome shotgun (WGS) entry which is preliminary data.</text>
</comment>
<reference evidence="3 4" key="1">
    <citation type="journal article" date="2014" name="PLoS Genet.">
        <title>Phylogenetically driven sequencing of extremely halophilic archaea reveals strategies for static and dynamic osmo-response.</title>
        <authorList>
            <person name="Becker E.A."/>
            <person name="Seitzer P.M."/>
            <person name="Tritt A."/>
            <person name="Larsen D."/>
            <person name="Krusor M."/>
            <person name="Yao A.I."/>
            <person name="Wu D."/>
            <person name="Madern D."/>
            <person name="Eisen J.A."/>
            <person name="Darling A.E."/>
            <person name="Facciotti M.T."/>
        </authorList>
    </citation>
    <scope>NUCLEOTIDE SEQUENCE [LARGE SCALE GENOMIC DNA]</scope>
    <source>
        <strain evidence="3 4">GA33</strain>
    </source>
</reference>
<organism evidence="3 4">
    <name type="scientific">Natronorubrum tibetense GA33</name>
    <dbReference type="NCBI Taxonomy" id="1114856"/>
    <lineage>
        <taxon>Archaea</taxon>
        <taxon>Methanobacteriati</taxon>
        <taxon>Methanobacteriota</taxon>
        <taxon>Stenosarchaea group</taxon>
        <taxon>Halobacteria</taxon>
        <taxon>Halobacteriales</taxon>
        <taxon>Natrialbaceae</taxon>
        <taxon>Natronorubrum</taxon>
    </lineage>
</organism>
<feature type="transmembrane region" description="Helical" evidence="2">
    <location>
        <begin position="51"/>
        <end position="71"/>
    </location>
</feature>
<dbReference type="EMBL" id="AOHW01000022">
    <property type="protein sequence ID" value="ELY43059.1"/>
    <property type="molecule type" value="Genomic_DNA"/>
</dbReference>
<dbReference type="RefSeq" id="WP_006089216.1">
    <property type="nucleotide sequence ID" value="NZ_AOHW01000022.1"/>
</dbReference>
<dbReference type="Proteomes" id="UP000011599">
    <property type="component" value="Unassembled WGS sequence"/>
</dbReference>
<dbReference type="eggNOG" id="arCOG09128">
    <property type="taxonomic scope" value="Archaea"/>
</dbReference>
<sequence>MVPVSMVVLSNVTHWVQDFWVFYRRYTDTTVHTASTAALAIFGILVFVDPWFAAVAIFCYVVPPIALYVLADDPVPGPERPIDRRGSEEQATETRGRAVDSVAVRGETARSSGEDGGSRVVPNDKSEAGDADTDSDIHSDDGDTDSDSDGTDTDSDSDGTDTDSDSDSDDGDTDSDSDD</sequence>
<keyword evidence="2" id="KW-0472">Membrane</keyword>
<dbReference type="PATRIC" id="fig|1114856.3.peg.1461"/>
<keyword evidence="2" id="KW-0812">Transmembrane</keyword>
<feature type="compositionally biased region" description="Acidic residues" evidence="1">
    <location>
        <begin position="142"/>
        <end position="179"/>
    </location>
</feature>
<proteinExistence type="predicted"/>
<dbReference type="AlphaFoldDB" id="L9W0Q0"/>
<name>L9W0Q0_9EURY</name>
<feature type="region of interest" description="Disordered" evidence="1">
    <location>
        <begin position="78"/>
        <end position="179"/>
    </location>
</feature>
<accession>L9W0Q0</accession>
<evidence type="ECO:0000256" key="2">
    <source>
        <dbReference type="SAM" id="Phobius"/>
    </source>
</evidence>
<feature type="compositionally biased region" description="Basic and acidic residues" evidence="1">
    <location>
        <begin position="112"/>
        <end position="128"/>
    </location>
</feature>
<keyword evidence="2" id="KW-1133">Transmembrane helix</keyword>
<keyword evidence="4" id="KW-1185">Reference proteome</keyword>
<protein>
    <submittedName>
        <fullName evidence="3">Uncharacterized protein</fullName>
    </submittedName>
</protein>
<feature type="compositionally biased region" description="Basic and acidic residues" evidence="1">
    <location>
        <begin position="80"/>
        <end position="98"/>
    </location>
</feature>
<evidence type="ECO:0000313" key="3">
    <source>
        <dbReference type="EMBL" id="ELY43059.1"/>
    </source>
</evidence>
<dbReference type="STRING" id="1114856.GCA_000383975_00892"/>
<dbReference type="OrthoDB" id="214923at2157"/>
<gene>
    <name evidence="3" type="ORF">C496_06982</name>
</gene>
<evidence type="ECO:0000256" key="1">
    <source>
        <dbReference type="SAM" id="MobiDB-lite"/>
    </source>
</evidence>